<evidence type="ECO:0000256" key="7">
    <source>
        <dbReference type="ARBA" id="ARBA00023277"/>
    </source>
</evidence>
<evidence type="ECO:0000256" key="1">
    <source>
        <dbReference type="ARBA" id="ARBA00004613"/>
    </source>
</evidence>
<accession>A0A9Q9B1H5</accession>
<evidence type="ECO:0000256" key="9">
    <source>
        <dbReference type="ARBA" id="ARBA00034075"/>
    </source>
</evidence>
<evidence type="ECO:0000256" key="4">
    <source>
        <dbReference type="ARBA" id="ARBA00022651"/>
    </source>
</evidence>
<evidence type="ECO:0000256" key="6">
    <source>
        <dbReference type="ARBA" id="ARBA00022801"/>
    </source>
</evidence>
<keyword evidence="6 11" id="KW-0378">Hydrolase</keyword>
<dbReference type="PANTHER" id="PTHR38050">
    <property type="match status" value="1"/>
</dbReference>
<dbReference type="InterPro" id="IPR029058">
    <property type="entry name" value="AB_hydrolase_fold"/>
</dbReference>
<dbReference type="InterPro" id="IPR043595">
    <property type="entry name" value="FaeB/C/D"/>
</dbReference>
<evidence type="ECO:0000313" key="12">
    <source>
        <dbReference type="Proteomes" id="UP001056384"/>
    </source>
</evidence>
<name>A0A9Q9B1H5_9PEZI</name>
<dbReference type="EMBL" id="CP099425">
    <property type="protein sequence ID" value="USW56470.1"/>
    <property type="molecule type" value="Genomic_DNA"/>
</dbReference>
<dbReference type="SUPFAM" id="SSF53474">
    <property type="entry name" value="alpha/beta-Hydrolases"/>
    <property type="match status" value="1"/>
</dbReference>
<gene>
    <name evidence="11" type="ORF">Slin15195_G097890</name>
</gene>
<feature type="chain" id="PRO_5040246717" description="feruloyl esterase" evidence="10">
    <location>
        <begin position="20"/>
        <end position="319"/>
    </location>
</feature>
<dbReference type="PROSITE" id="PS51257">
    <property type="entry name" value="PROKAR_LIPOPROTEIN"/>
    <property type="match status" value="1"/>
</dbReference>
<keyword evidence="3" id="KW-0964">Secreted</keyword>
<comment type="catalytic activity">
    <reaction evidence="9">
        <text>feruloyl-polysaccharide + H2O = ferulate + polysaccharide.</text>
        <dbReference type="EC" id="3.1.1.73"/>
    </reaction>
</comment>
<sequence>MCKIRTALTLLVFLSTANAFNASTGCGKALGYGIKKGGTGSSNTITLTSGGITRSFLLHIPTNYNINSARGLIFGFHGRGATASKQEVLSSFSDPYFNRDNLAVYPQGIDNQWQGDPEARTNDVQFTLDIIDYLAPRYCINQDAIFSTGKSNGGGFSLNIIACDPVASTRIAAFASNSGAYYATTPSTGCAPLTVALPCNPGRSTVPILEIHGSADDVIPYYGGDRRGKCLPTVPHFVTEWAKRNGLGSTNITTNTYDRQVHKHEFGQAQGKVGLVTSYWVNALTHSWASTIANTDTATPTFVNATSIMMDWFNKWNLP</sequence>
<proteinExistence type="predicted"/>
<evidence type="ECO:0000256" key="5">
    <source>
        <dbReference type="ARBA" id="ARBA00022729"/>
    </source>
</evidence>
<dbReference type="Proteomes" id="UP001056384">
    <property type="component" value="Chromosome 8"/>
</dbReference>
<dbReference type="EC" id="3.1.1.73" evidence="2"/>
<keyword evidence="12" id="KW-1185">Reference proteome</keyword>
<dbReference type="Gene3D" id="3.40.50.1820">
    <property type="entry name" value="alpha/beta hydrolase"/>
    <property type="match status" value="1"/>
</dbReference>
<keyword evidence="5 10" id="KW-0732">Signal</keyword>
<evidence type="ECO:0000256" key="2">
    <source>
        <dbReference type="ARBA" id="ARBA00013091"/>
    </source>
</evidence>
<protein>
    <recommendedName>
        <fullName evidence="2">feruloyl esterase</fullName>
        <ecNumber evidence="2">3.1.1.73</ecNumber>
    </recommendedName>
</protein>
<reference evidence="11" key="1">
    <citation type="submission" date="2022-06" db="EMBL/GenBank/DDBJ databases">
        <title>Complete genome sequences of two strains of the flax pathogen Septoria linicola.</title>
        <authorList>
            <person name="Lapalu N."/>
            <person name="Simon A."/>
            <person name="Demenou B."/>
            <person name="Paumier D."/>
            <person name="Guillot M.-P."/>
            <person name="Gout L."/>
            <person name="Valade R."/>
        </authorList>
    </citation>
    <scope>NUCLEOTIDE SEQUENCE</scope>
    <source>
        <strain evidence="11">SE15195</strain>
    </source>
</reference>
<keyword evidence="8" id="KW-0624">Polysaccharide degradation</keyword>
<feature type="signal peptide" evidence="10">
    <location>
        <begin position="1"/>
        <end position="19"/>
    </location>
</feature>
<dbReference type="GO" id="GO:0030600">
    <property type="term" value="F:feruloyl esterase activity"/>
    <property type="evidence" value="ECO:0007669"/>
    <property type="project" value="UniProtKB-EC"/>
</dbReference>
<dbReference type="PANTHER" id="PTHR38050:SF2">
    <property type="entry name" value="FERULOYL ESTERASE C-RELATED"/>
    <property type="match status" value="1"/>
</dbReference>
<comment type="subcellular location">
    <subcellularLocation>
        <location evidence="1">Secreted</location>
    </subcellularLocation>
</comment>
<dbReference type="GO" id="GO:0005576">
    <property type="term" value="C:extracellular region"/>
    <property type="evidence" value="ECO:0007669"/>
    <property type="project" value="UniProtKB-SubCell"/>
</dbReference>
<evidence type="ECO:0000313" key="11">
    <source>
        <dbReference type="EMBL" id="USW56470.1"/>
    </source>
</evidence>
<keyword evidence="7" id="KW-0119">Carbohydrate metabolism</keyword>
<organism evidence="11 12">
    <name type="scientific">Septoria linicola</name>
    <dbReference type="NCBI Taxonomy" id="215465"/>
    <lineage>
        <taxon>Eukaryota</taxon>
        <taxon>Fungi</taxon>
        <taxon>Dikarya</taxon>
        <taxon>Ascomycota</taxon>
        <taxon>Pezizomycotina</taxon>
        <taxon>Dothideomycetes</taxon>
        <taxon>Dothideomycetidae</taxon>
        <taxon>Mycosphaerellales</taxon>
        <taxon>Mycosphaerellaceae</taxon>
        <taxon>Septoria</taxon>
    </lineage>
</organism>
<evidence type="ECO:0000256" key="8">
    <source>
        <dbReference type="ARBA" id="ARBA00023326"/>
    </source>
</evidence>
<evidence type="ECO:0000256" key="10">
    <source>
        <dbReference type="SAM" id="SignalP"/>
    </source>
</evidence>
<keyword evidence="4" id="KW-0858">Xylan degradation</keyword>
<evidence type="ECO:0000256" key="3">
    <source>
        <dbReference type="ARBA" id="ARBA00022525"/>
    </source>
</evidence>
<dbReference type="AlphaFoldDB" id="A0A9Q9B1H5"/>
<dbReference type="GO" id="GO:0045493">
    <property type="term" value="P:xylan catabolic process"/>
    <property type="evidence" value="ECO:0007669"/>
    <property type="project" value="UniProtKB-KW"/>
</dbReference>